<dbReference type="EMBL" id="CAJOBC010001647">
    <property type="protein sequence ID" value="CAF3690784.1"/>
    <property type="molecule type" value="Genomic_DNA"/>
</dbReference>
<dbReference type="Pfam" id="PF04041">
    <property type="entry name" value="Glyco_hydro_130"/>
    <property type="match status" value="1"/>
</dbReference>
<evidence type="ECO:0000256" key="2">
    <source>
        <dbReference type="ARBA" id="ARBA00022679"/>
    </source>
</evidence>
<evidence type="ECO:0000313" key="7">
    <source>
        <dbReference type="Proteomes" id="UP000663829"/>
    </source>
</evidence>
<evidence type="ECO:0000313" key="3">
    <source>
        <dbReference type="EMBL" id="CAF0766928.1"/>
    </source>
</evidence>
<dbReference type="EMBL" id="CAJNOK010000649">
    <property type="protein sequence ID" value="CAF0766928.1"/>
    <property type="molecule type" value="Genomic_DNA"/>
</dbReference>
<dbReference type="Proteomes" id="UP000677228">
    <property type="component" value="Unassembled WGS sequence"/>
</dbReference>
<dbReference type="SUPFAM" id="SSF75005">
    <property type="entry name" value="Arabinanase/levansucrase/invertase"/>
    <property type="match status" value="1"/>
</dbReference>
<dbReference type="Proteomes" id="UP000663829">
    <property type="component" value="Unassembled WGS sequence"/>
</dbReference>
<dbReference type="OrthoDB" id="21615at2759"/>
<dbReference type="InterPro" id="IPR007184">
    <property type="entry name" value="Mannoside_phosphorylase"/>
</dbReference>
<dbReference type="Proteomes" id="UP000682733">
    <property type="component" value="Unassembled WGS sequence"/>
</dbReference>
<evidence type="ECO:0000256" key="1">
    <source>
        <dbReference type="ARBA" id="ARBA00022676"/>
    </source>
</evidence>
<dbReference type="AlphaFoldDB" id="A0A814A5R1"/>
<dbReference type="InterPro" id="IPR023296">
    <property type="entry name" value="Glyco_hydro_beta-prop_sf"/>
</dbReference>
<keyword evidence="7" id="KW-1185">Reference proteome</keyword>
<protein>
    <recommendedName>
        <fullName evidence="8">Arabinanase/levansucrase/invertase</fullName>
    </recommendedName>
</protein>
<proteinExistence type="predicted"/>
<dbReference type="PANTHER" id="PTHR34106">
    <property type="entry name" value="GLYCOSIDASE"/>
    <property type="match status" value="1"/>
</dbReference>
<name>A0A814A5R1_9BILA</name>
<dbReference type="EMBL" id="CAJOBA010000649">
    <property type="protein sequence ID" value="CAF3547361.1"/>
    <property type="molecule type" value="Genomic_DNA"/>
</dbReference>
<evidence type="ECO:0008006" key="8">
    <source>
        <dbReference type="Google" id="ProtNLM"/>
    </source>
</evidence>
<dbReference type="GO" id="GO:0016757">
    <property type="term" value="F:glycosyltransferase activity"/>
    <property type="evidence" value="ECO:0007669"/>
    <property type="project" value="UniProtKB-KW"/>
</dbReference>
<organism evidence="4 7">
    <name type="scientific">Didymodactylos carnosus</name>
    <dbReference type="NCBI Taxonomy" id="1234261"/>
    <lineage>
        <taxon>Eukaryota</taxon>
        <taxon>Metazoa</taxon>
        <taxon>Spiralia</taxon>
        <taxon>Gnathifera</taxon>
        <taxon>Rotifera</taxon>
        <taxon>Eurotatoria</taxon>
        <taxon>Bdelloidea</taxon>
        <taxon>Philodinida</taxon>
        <taxon>Philodinidae</taxon>
        <taxon>Didymodactylos</taxon>
    </lineage>
</organism>
<evidence type="ECO:0000313" key="4">
    <source>
        <dbReference type="EMBL" id="CAF0909410.1"/>
    </source>
</evidence>
<dbReference type="Gene3D" id="2.115.10.20">
    <property type="entry name" value="Glycosyl hydrolase domain, family 43"/>
    <property type="match status" value="1"/>
</dbReference>
<reference evidence="4" key="1">
    <citation type="submission" date="2021-02" db="EMBL/GenBank/DDBJ databases">
        <authorList>
            <person name="Nowell W R."/>
        </authorList>
    </citation>
    <scope>NUCLEOTIDE SEQUENCE</scope>
</reference>
<keyword evidence="2" id="KW-0808">Transferase</keyword>
<comment type="caution">
    <text evidence="4">The sequence shown here is derived from an EMBL/GenBank/DDBJ whole genome shotgun (WGS) entry which is preliminary data.</text>
</comment>
<dbReference type="EMBL" id="CAJNOQ010001647">
    <property type="protein sequence ID" value="CAF0909410.1"/>
    <property type="molecule type" value="Genomic_DNA"/>
</dbReference>
<dbReference type="Proteomes" id="UP000681722">
    <property type="component" value="Unassembled WGS sequence"/>
</dbReference>
<sequence length="330" mass="37915">MDRLSSQPVISKWSNQSDFLYNYNTAYMPMRNDANTMILAVRVQNLLPNAKTIYDVAPSKIAISKSIDGNQLKYTYIREEDVIIDPDDQPYQNTGAEDPRIVLYNNTYYLFYTAVSKTETGDWRAQLALATCNTTSDPLKKESWQYHGPLFADYFWSKSGSLLIHNETYSYLLFNDSNVAVAVSKDFIHYEHTGNLLFDVRNTHFDSELVEAGPEPLRLSDGNYLFLYNSARQTTIPNPKPGWRLEYNLGWVILDGNDPLNVLARSEEPIFSPELDWERCDNESGDWKDLGLTPLVVFVEGWKQIDENRFLVWYQGCDSTTGLAELKVVF</sequence>
<gene>
    <name evidence="4" type="ORF">GPM918_LOCUS9065</name>
    <name evidence="3" type="ORF">OVA965_LOCUS2868</name>
    <name evidence="6" type="ORF">SRO942_LOCUS9066</name>
    <name evidence="5" type="ORF">TMI583_LOCUS2867</name>
</gene>
<evidence type="ECO:0000313" key="6">
    <source>
        <dbReference type="EMBL" id="CAF3690784.1"/>
    </source>
</evidence>
<dbReference type="PANTHER" id="PTHR34106:SF5">
    <property type="entry name" value="GLYCOSIDASE"/>
    <property type="match status" value="1"/>
</dbReference>
<accession>A0A814A5R1</accession>
<evidence type="ECO:0000313" key="5">
    <source>
        <dbReference type="EMBL" id="CAF3547361.1"/>
    </source>
</evidence>
<keyword evidence="1" id="KW-0328">Glycosyltransferase</keyword>